<evidence type="ECO:0000256" key="1">
    <source>
        <dbReference type="SAM" id="MobiDB-lite"/>
    </source>
</evidence>
<feature type="compositionally biased region" description="Pro residues" evidence="1">
    <location>
        <begin position="103"/>
        <end position="121"/>
    </location>
</feature>
<keyword evidence="2" id="KW-1133">Transmembrane helix</keyword>
<feature type="region of interest" description="Disordered" evidence="1">
    <location>
        <begin position="263"/>
        <end position="282"/>
    </location>
</feature>
<feature type="compositionally biased region" description="Polar residues" evidence="1">
    <location>
        <begin position="409"/>
        <end position="420"/>
    </location>
</feature>
<dbReference type="NCBIfam" id="TIGR01451">
    <property type="entry name" value="B_ant_repeat"/>
    <property type="match status" value="2"/>
</dbReference>
<evidence type="ECO:0000256" key="2">
    <source>
        <dbReference type="SAM" id="Phobius"/>
    </source>
</evidence>
<dbReference type="InterPro" id="IPR047589">
    <property type="entry name" value="DUF11_rpt"/>
</dbReference>
<feature type="compositionally biased region" description="Low complexity" evidence="1">
    <location>
        <begin position="122"/>
        <end position="135"/>
    </location>
</feature>
<organism evidence="4 5">
    <name type="scientific">Streptomyces pluripotens</name>
    <dbReference type="NCBI Taxonomy" id="1355015"/>
    <lineage>
        <taxon>Bacteria</taxon>
        <taxon>Bacillati</taxon>
        <taxon>Actinomycetota</taxon>
        <taxon>Actinomycetes</taxon>
        <taxon>Kitasatosporales</taxon>
        <taxon>Streptomycetaceae</taxon>
        <taxon>Streptomyces</taxon>
    </lineage>
</organism>
<evidence type="ECO:0000313" key="4">
    <source>
        <dbReference type="EMBL" id="ASN22758.1"/>
    </source>
</evidence>
<dbReference type="Proteomes" id="UP000031501">
    <property type="component" value="Chromosome"/>
</dbReference>
<gene>
    <name evidence="4" type="ORF">LK07_00495</name>
</gene>
<feature type="region of interest" description="Disordered" evidence="1">
    <location>
        <begin position="57"/>
        <end position="135"/>
    </location>
</feature>
<keyword evidence="2" id="KW-0472">Membrane</keyword>
<keyword evidence="5" id="KW-1185">Reference proteome</keyword>
<evidence type="ECO:0000313" key="5">
    <source>
        <dbReference type="Proteomes" id="UP000031501"/>
    </source>
</evidence>
<dbReference type="Pfam" id="PF01345">
    <property type="entry name" value="DUF11"/>
    <property type="match status" value="2"/>
</dbReference>
<reference evidence="4 5" key="1">
    <citation type="submission" date="2017-07" db="EMBL/GenBank/DDBJ databases">
        <title>Genome sequence of Streptomyces pluripotens MUSC 137T.</title>
        <authorList>
            <person name="Ser H.-L."/>
            <person name="Lee L.-H."/>
        </authorList>
    </citation>
    <scope>NUCLEOTIDE SEQUENCE [LARGE SCALE GENOMIC DNA]</scope>
    <source>
        <strain evidence="4 5">MUSC 137</strain>
    </source>
</reference>
<dbReference type="InterPro" id="IPR051172">
    <property type="entry name" value="Chlamydia_OmcB"/>
</dbReference>
<feature type="domain" description="DUF11" evidence="3">
    <location>
        <begin position="291"/>
        <end position="417"/>
    </location>
</feature>
<protein>
    <submittedName>
        <fullName evidence="4">DUF11 domain-containing protein</fullName>
    </submittedName>
</protein>
<feature type="compositionally biased region" description="Basic and acidic residues" evidence="1">
    <location>
        <begin position="435"/>
        <end position="465"/>
    </location>
</feature>
<evidence type="ECO:0000259" key="3">
    <source>
        <dbReference type="Pfam" id="PF01345"/>
    </source>
</evidence>
<feature type="transmembrane region" description="Helical" evidence="2">
    <location>
        <begin position="490"/>
        <end position="508"/>
    </location>
</feature>
<dbReference type="AlphaFoldDB" id="A0A221NSJ7"/>
<dbReference type="PANTHER" id="PTHR34819:SF5">
    <property type="entry name" value="CONSERVED REPEAT DOMAIN PROTEIN"/>
    <property type="match status" value="1"/>
</dbReference>
<sequence length="513" mass="52938">MVGMWRIIQVEGWSMRRISVFPTGGSSRRALTVICSCATSVLMSMAPAAALEIGDPGGAARRASGEAGDTMALNQVPGPVTDGGDRGQGALRSPTVPAEQMPSAPPPPSPTPVPSGAPAPAPASDTGPASPAGAATAHALVPVKDAPERSDLIVVTDARPTSWAPRGGDEPGTTAVRGTFDYVVKVTNHGPSDARGVTVVDHLPPALEFVSSPDGCAAQGRTVTCGVLPVLPVGSVHTWVVTVRLAPGYGGDGSDIVNEAEVGSDTADPAPENNTTSLTGLEIPPSARTADLALEKTAVLGPGRKVVRPGETFDYLIMVRNHGPVEAREVRVTDTLPRSLDLLSSPDDCMMAPGGDRLVVCPVRDRLGADETVRYRITVKVKDEPGGSPPRDRCTPIDNVARVDAMTFDPNTSDNANKPGTTGPDGGRLCLVAEEDGHHPDHGNRPPHGDGHHSDGHAGRPDGHGGRGSHGQEGGHQAELAHSGSGVPPWLMWTSAGLLAVGAVLRLATRRRV</sequence>
<proteinExistence type="predicted"/>
<dbReference type="EMBL" id="CP022433">
    <property type="protein sequence ID" value="ASN22758.1"/>
    <property type="molecule type" value="Genomic_DNA"/>
</dbReference>
<feature type="compositionally biased region" description="Low complexity" evidence="1">
    <location>
        <begin position="58"/>
        <end position="68"/>
    </location>
</feature>
<feature type="region of interest" description="Disordered" evidence="1">
    <location>
        <begin position="407"/>
        <end position="483"/>
    </location>
</feature>
<accession>A0A221NSJ7</accession>
<dbReference type="PANTHER" id="PTHR34819">
    <property type="entry name" value="LARGE CYSTEINE-RICH PERIPLASMIC PROTEIN OMCB"/>
    <property type="match status" value="1"/>
</dbReference>
<keyword evidence="2" id="KW-0812">Transmembrane</keyword>
<name>A0A221NSJ7_9ACTN</name>
<feature type="domain" description="DUF11" evidence="3">
    <location>
        <begin position="173"/>
        <end position="279"/>
    </location>
</feature>
<dbReference type="InterPro" id="IPR001434">
    <property type="entry name" value="OmcB-like_DUF11"/>
</dbReference>